<evidence type="ECO:0000256" key="3">
    <source>
        <dbReference type="ARBA" id="ARBA00023163"/>
    </source>
</evidence>
<keyword evidence="8" id="KW-1185">Reference proteome</keyword>
<dbReference type="PROSITE" id="PS51526">
    <property type="entry name" value="RFX_DBD"/>
    <property type="match status" value="1"/>
</dbReference>
<dbReference type="InterPro" id="IPR003150">
    <property type="entry name" value="DNA-bd_RFX"/>
</dbReference>
<reference evidence="7 8" key="1">
    <citation type="journal article" date="2012" name="FEMS Yeast Res.">
        <title>The genome sequence of the wine yeast VIN7 reveals an allotriploid hybrid genome with Saccharomyces cerevisiae and Saccharomyces kudriavzevii origins.</title>
        <authorList>
            <person name="Borneman A.R."/>
            <person name="Desany B.A."/>
            <person name="Riches D."/>
            <person name="Affourtit J.P."/>
            <person name="Forgan A.H."/>
            <person name="Pretorius I.S."/>
            <person name="Egholm M."/>
            <person name="Chambers P.J."/>
        </authorList>
    </citation>
    <scope>NUCLEOTIDE SEQUENCE [LARGE SCALE GENOMIC DNA]</scope>
    <source>
        <strain evidence="7 8">VIN7</strain>
    </source>
</reference>
<dbReference type="GO" id="GO:0006355">
    <property type="term" value="P:regulation of DNA-templated transcription"/>
    <property type="evidence" value="ECO:0007669"/>
    <property type="project" value="InterPro"/>
</dbReference>
<protein>
    <submittedName>
        <fullName evidence="7">Rsc9p</fullName>
    </submittedName>
</protein>
<evidence type="ECO:0000256" key="5">
    <source>
        <dbReference type="SAM" id="MobiDB-lite"/>
    </source>
</evidence>
<dbReference type="HOGENOM" id="CLU_026029_0_0_1"/>
<evidence type="ECO:0000256" key="4">
    <source>
        <dbReference type="ARBA" id="ARBA00023242"/>
    </source>
</evidence>
<dbReference type="GO" id="GO:0003677">
    <property type="term" value="F:DNA binding"/>
    <property type="evidence" value="ECO:0007669"/>
    <property type="project" value="InterPro"/>
</dbReference>
<evidence type="ECO:0000259" key="6">
    <source>
        <dbReference type="PROSITE" id="PS51526"/>
    </source>
</evidence>
<proteinExistence type="predicted"/>
<dbReference type="PhylomeDB" id="H0GYV0"/>
<sequence length="678" mass="76172">MSGFKYPVDPLLPPPCFLSLPYFPFSSKDPLFFPSGPGRRNAVAYRRNGGKVKKVKNSDIPGKKMKTISRVGSYYCFGKEVKQKEQKAREIVEENSEMNSLTSNTSLNGTPVNEAPVASSEPVNMFETMVANPIKVSRLQSNGVLTGAAANTKSIHYSLANFNVFQLLPKETARGVDDLTRMEMALLSEIPEEIKWSLKKYLTYSNKAPYMISLRTLPDLLPLFKTFILPLERIVEGLNQSSICDSDAMDSLQMGLNALLILRNLAQDTDSVQVLVKDAEIKSFILFVLKKFQCVATGDNKWQLYEGNATFFNELTHYTLDLMEAISSYIAPAMKDDHYFQTLVSILNYTKDRYMVISILRSLSRLLVRSKANEESAADNLDHKTLSLIVSFLLVECDSELIIASLDFLYQYVLPGSQRIIELFKSKECSLILEATLPNLLSYNIATPDYNSLQRHKIKLVKRLKPPAPKEPPNLSDELFQQLFKLNEPLRSTTWLRCCFEPVQEAEFTQISLWRSYESKFGQLVRESGRKLLPAVEFIKNVSNAFNNAAAIVITDPVTGKKRFVIKGIRPRFKPLSIVDGERESQVPISALKSKFLNDSEEITPARQNSIPDIKFPQELSDVSKVACTFLCLLSNGTNDGVGSAFCQRIRPLVLHKLADIPPLTLALSEYMANTSGL</sequence>
<dbReference type="InterPro" id="IPR052406">
    <property type="entry name" value="Chromatin_Remodeling_Comp"/>
</dbReference>
<comment type="caution">
    <text evidence="7">The sequence shown here is derived from an EMBL/GenBank/DDBJ whole genome shotgun (WGS) entry which is preliminary data.</text>
</comment>
<organism evidence="7 8">
    <name type="scientific">Saccharomyces cerevisiae x Saccharomyces kudriavzevii (strain VIN7)</name>
    <name type="common">Yeast</name>
    <dbReference type="NCBI Taxonomy" id="1095631"/>
    <lineage>
        <taxon>Eukaryota</taxon>
        <taxon>Fungi</taxon>
        <taxon>Dikarya</taxon>
        <taxon>Ascomycota</taxon>
        <taxon>Saccharomycotina</taxon>
        <taxon>Saccharomycetes</taxon>
        <taxon>Saccharomycetales</taxon>
        <taxon>Saccharomycetaceae</taxon>
        <taxon>Saccharomyces</taxon>
    </lineage>
</organism>
<accession>H0GYV0</accession>
<keyword evidence="1" id="KW-0156">Chromatin regulator</keyword>
<keyword evidence="4" id="KW-0539">Nucleus</keyword>
<evidence type="ECO:0000256" key="1">
    <source>
        <dbReference type="ARBA" id="ARBA00022853"/>
    </source>
</evidence>
<dbReference type="OrthoDB" id="338531at2759"/>
<dbReference type="PANTHER" id="PTHR22970:SF14">
    <property type="entry name" value="AT-RICH INTERACTIVE DOMAIN-CONTAINING PROTEIN 2"/>
    <property type="match status" value="1"/>
</dbReference>
<evidence type="ECO:0000256" key="2">
    <source>
        <dbReference type="ARBA" id="ARBA00023015"/>
    </source>
</evidence>
<name>H0GYV0_SACCK</name>
<keyword evidence="3" id="KW-0804">Transcription</keyword>
<gene>
    <name evidence="7" type="ORF">VIN7_8955</name>
</gene>
<dbReference type="GO" id="GO:0016586">
    <property type="term" value="C:RSC-type complex"/>
    <property type="evidence" value="ECO:0007669"/>
    <property type="project" value="TreeGrafter"/>
</dbReference>
<feature type="region of interest" description="Disordered" evidence="5">
    <location>
        <begin position="96"/>
        <end position="117"/>
    </location>
</feature>
<keyword evidence="2" id="KW-0805">Transcription regulation</keyword>
<dbReference type="PANTHER" id="PTHR22970">
    <property type="entry name" value="AT-RICH INTERACTIVE DOMAIN-CONTAINING PROTEIN 2"/>
    <property type="match status" value="1"/>
</dbReference>
<evidence type="ECO:0000313" key="7">
    <source>
        <dbReference type="EMBL" id="EHN00993.1"/>
    </source>
</evidence>
<feature type="domain" description="RFX-type winged-helix" evidence="6">
    <location>
        <begin position="492"/>
        <end position="573"/>
    </location>
</feature>
<feature type="compositionally biased region" description="Polar residues" evidence="5">
    <location>
        <begin position="97"/>
        <end position="111"/>
    </location>
</feature>
<dbReference type="Proteomes" id="UP000009009">
    <property type="component" value="Unassembled WGS sequence"/>
</dbReference>
<dbReference type="EMBL" id="AGVY01000320">
    <property type="protein sequence ID" value="EHN00993.1"/>
    <property type="molecule type" value="Genomic_DNA"/>
</dbReference>
<evidence type="ECO:0000313" key="8">
    <source>
        <dbReference type="Proteomes" id="UP000009009"/>
    </source>
</evidence>
<dbReference type="AlphaFoldDB" id="H0GYV0"/>
<dbReference type="GO" id="GO:0006325">
    <property type="term" value="P:chromatin organization"/>
    <property type="evidence" value="ECO:0007669"/>
    <property type="project" value="UniProtKB-KW"/>
</dbReference>